<proteinExistence type="predicted"/>
<comment type="caution">
    <text evidence="2">The sequence shown here is derived from an EMBL/GenBank/DDBJ whole genome shotgun (WGS) entry which is preliminary data.</text>
</comment>
<evidence type="ECO:0000256" key="1">
    <source>
        <dbReference type="SAM" id="Phobius"/>
    </source>
</evidence>
<evidence type="ECO:0000313" key="3">
    <source>
        <dbReference type="Proteomes" id="UP000682713"/>
    </source>
</evidence>
<reference evidence="2 3" key="1">
    <citation type="submission" date="2021-05" db="EMBL/GenBank/DDBJ databases">
        <title>Novel Bacillus species.</title>
        <authorList>
            <person name="Liu G."/>
        </authorList>
    </citation>
    <scope>NUCLEOTIDE SEQUENCE [LARGE SCALE GENOMIC DNA]</scope>
    <source>
        <strain evidence="2 3">FJAT-49732</strain>
    </source>
</reference>
<keyword evidence="1" id="KW-0472">Membrane</keyword>
<feature type="transmembrane region" description="Helical" evidence="1">
    <location>
        <begin position="41"/>
        <end position="62"/>
    </location>
</feature>
<gene>
    <name evidence="2" type="ORF">KHA93_21940</name>
</gene>
<accession>A0A942YN22</accession>
<keyword evidence="1" id="KW-1133">Transmembrane helix</keyword>
<organism evidence="2 3">
    <name type="scientific">Lederbergia citrisecunda</name>
    <dbReference type="NCBI Taxonomy" id="2833583"/>
    <lineage>
        <taxon>Bacteria</taxon>
        <taxon>Bacillati</taxon>
        <taxon>Bacillota</taxon>
        <taxon>Bacilli</taxon>
        <taxon>Bacillales</taxon>
        <taxon>Bacillaceae</taxon>
        <taxon>Lederbergia</taxon>
    </lineage>
</organism>
<keyword evidence="1" id="KW-0812">Transmembrane</keyword>
<protein>
    <submittedName>
        <fullName evidence="2">Uncharacterized protein</fullName>
    </submittedName>
</protein>
<dbReference type="Proteomes" id="UP000682713">
    <property type="component" value="Unassembled WGS sequence"/>
</dbReference>
<evidence type="ECO:0000313" key="2">
    <source>
        <dbReference type="EMBL" id="MBS4202277.1"/>
    </source>
</evidence>
<dbReference type="EMBL" id="JAGYPJ010000001">
    <property type="protein sequence ID" value="MBS4202277.1"/>
    <property type="molecule type" value="Genomic_DNA"/>
</dbReference>
<feature type="transmembrane region" description="Helical" evidence="1">
    <location>
        <begin position="127"/>
        <end position="148"/>
    </location>
</feature>
<sequence>MKKNWIFWFTTLLFSFLGFYLMEHIFTFKPESISGNGNPGILIIILFSPLFLASYILTFKLTRELLKEANIKKRGFILLFSLLCCGLLLFAIIHYKNELVIALGGPPTEPESRIYRFGWFNQYTNSLFFNIYTFLLSYILNIIIGTLIKKGKE</sequence>
<feature type="transmembrane region" description="Helical" evidence="1">
    <location>
        <begin position="5"/>
        <end position="21"/>
    </location>
</feature>
<dbReference type="AlphaFoldDB" id="A0A942YN22"/>
<name>A0A942YN22_9BACI</name>
<keyword evidence="3" id="KW-1185">Reference proteome</keyword>
<feature type="transmembrane region" description="Helical" evidence="1">
    <location>
        <begin position="74"/>
        <end position="95"/>
    </location>
</feature>